<dbReference type="InterPro" id="IPR016163">
    <property type="entry name" value="Ald_DH_C"/>
</dbReference>
<dbReference type="PANTHER" id="PTHR43720">
    <property type="entry name" value="2-AMINOMUCONIC SEMIALDEHYDE DEHYDROGENASE"/>
    <property type="match status" value="1"/>
</dbReference>
<dbReference type="PROSITE" id="PS00070">
    <property type="entry name" value="ALDEHYDE_DEHYDR_CYS"/>
    <property type="match status" value="1"/>
</dbReference>
<dbReference type="GO" id="GO:0006598">
    <property type="term" value="P:polyamine catabolic process"/>
    <property type="evidence" value="ECO:0007669"/>
    <property type="project" value="TreeGrafter"/>
</dbReference>
<evidence type="ECO:0000256" key="4">
    <source>
        <dbReference type="PROSITE-ProRule" id="PRU10007"/>
    </source>
</evidence>
<organism evidence="7 8">
    <name type="scientific">Maudiozyma humilis</name>
    <name type="common">Sour dough yeast</name>
    <name type="synonym">Kazachstania humilis</name>
    <dbReference type="NCBI Taxonomy" id="51915"/>
    <lineage>
        <taxon>Eukaryota</taxon>
        <taxon>Fungi</taxon>
        <taxon>Dikarya</taxon>
        <taxon>Ascomycota</taxon>
        <taxon>Saccharomycotina</taxon>
        <taxon>Saccharomycetes</taxon>
        <taxon>Saccharomycetales</taxon>
        <taxon>Saccharomycetaceae</taxon>
        <taxon>Maudiozyma</taxon>
    </lineage>
</organism>
<dbReference type="InterPro" id="IPR029510">
    <property type="entry name" value="Ald_DH_CS_GLU"/>
</dbReference>
<evidence type="ECO:0000256" key="3">
    <source>
        <dbReference type="ARBA" id="ARBA00023027"/>
    </source>
</evidence>
<evidence type="ECO:0000259" key="6">
    <source>
        <dbReference type="Pfam" id="PF00171"/>
    </source>
</evidence>
<dbReference type="Proteomes" id="UP001377567">
    <property type="component" value="Unassembled WGS sequence"/>
</dbReference>
<dbReference type="EMBL" id="BTGD01000003">
    <property type="protein sequence ID" value="GMM54744.1"/>
    <property type="molecule type" value="Genomic_DNA"/>
</dbReference>
<dbReference type="FunFam" id="3.40.605.10:FF:000001">
    <property type="entry name" value="Aldehyde dehydrogenase 1"/>
    <property type="match status" value="1"/>
</dbReference>
<protein>
    <submittedName>
        <fullName evidence="7">Aldehyde dehydrogenase (NAD(+))</fullName>
    </submittedName>
</protein>
<dbReference type="InterPro" id="IPR016161">
    <property type="entry name" value="Ald_DH/histidinol_DH"/>
</dbReference>
<dbReference type="Gene3D" id="3.40.309.10">
    <property type="entry name" value="Aldehyde Dehydrogenase, Chain A, domain 2"/>
    <property type="match status" value="1"/>
</dbReference>
<dbReference type="InterPro" id="IPR016162">
    <property type="entry name" value="Ald_DH_N"/>
</dbReference>
<name>A0AAV5RT51_MAUHU</name>
<keyword evidence="8" id="KW-1185">Reference proteome</keyword>
<dbReference type="FunFam" id="3.40.309.10:FF:000012">
    <property type="entry name" value="Betaine aldehyde dehydrogenase"/>
    <property type="match status" value="1"/>
</dbReference>
<dbReference type="PANTHER" id="PTHR43720:SF2">
    <property type="entry name" value="2-AMINOMUCONIC SEMIALDEHYDE DEHYDROGENASE"/>
    <property type="match status" value="1"/>
</dbReference>
<dbReference type="PROSITE" id="PS00687">
    <property type="entry name" value="ALDEHYDE_DEHYDR_GLU"/>
    <property type="match status" value="1"/>
</dbReference>
<feature type="domain" description="Aldehyde dehydrogenase" evidence="6">
    <location>
        <begin position="44"/>
        <end position="505"/>
    </location>
</feature>
<evidence type="ECO:0000256" key="5">
    <source>
        <dbReference type="RuleBase" id="RU003345"/>
    </source>
</evidence>
<dbReference type="SUPFAM" id="SSF53720">
    <property type="entry name" value="ALDH-like"/>
    <property type="match status" value="1"/>
</dbReference>
<gene>
    <name evidence="7" type="ORF">DAKH74_013600</name>
</gene>
<proteinExistence type="inferred from homology"/>
<feature type="active site" evidence="4">
    <location>
        <position position="279"/>
    </location>
</feature>
<dbReference type="AlphaFoldDB" id="A0AAV5RT51"/>
<dbReference type="GO" id="GO:0046394">
    <property type="term" value="P:carboxylic acid biosynthetic process"/>
    <property type="evidence" value="ECO:0007669"/>
    <property type="project" value="UniProtKB-ARBA"/>
</dbReference>
<comment type="similarity">
    <text evidence="1 5">Belongs to the aldehyde dehydrogenase family.</text>
</comment>
<dbReference type="Gene3D" id="3.40.605.10">
    <property type="entry name" value="Aldehyde Dehydrogenase, Chain A, domain 1"/>
    <property type="match status" value="1"/>
</dbReference>
<keyword evidence="2 5" id="KW-0560">Oxidoreductase</keyword>
<dbReference type="InterPro" id="IPR016160">
    <property type="entry name" value="Ald_DH_CS_CYS"/>
</dbReference>
<keyword evidence="3" id="KW-0520">NAD</keyword>
<evidence type="ECO:0000256" key="1">
    <source>
        <dbReference type="ARBA" id="ARBA00009986"/>
    </source>
</evidence>
<dbReference type="GO" id="GO:0004029">
    <property type="term" value="F:aldehyde dehydrogenase (NAD+) activity"/>
    <property type="evidence" value="ECO:0007669"/>
    <property type="project" value="TreeGrafter"/>
</dbReference>
<dbReference type="InterPro" id="IPR015590">
    <property type="entry name" value="Aldehyde_DH_dom"/>
</dbReference>
<sequence>MMHLIRTVTEPHETMFREVELPNLRRTIRLPIGIFINGVFAPSSDGGMIDTYNPSNGELIASFYSATKQDVDATVEIARNVYQYTWSMQPLKERRNLLLKLAELIERDKEILAALDAMDAGKPYSTNALSDLEQVITLTKYYAGAVGKYTNGEVIPISNDNLCYTLKQPFGVVGLIVPWNYPLAMACWKMQGALAAGNVIIIKPSEFTSLSILYLAQLIVEAGFPKGVVNILPGLGSVVGETMAKHMDIDKISFTGSTPVGCKIMQYSGMSNMKEVCLECGGKSPAVVFKDADLENAVAWTANGIYYNSGQNCTANSRIYVHETLYDRFLTMFKTYTREHYSFGDFDIFSPDCTLGPVINETQYRRILKYIESNEGKKEVLFPFPSKAETKGFFIPPVIFTDVDQNSPLMQEEIFGPVVVISKFVHYSEVMKMANNSRYGLASAVFSEGVRRGHRFARDIQAGTVWINTSNNEDITAPFGGFKMSGIGRELGRYGVESYLQTKTVYMSMVPGHENAMK</sequence>
<evidence type="ECO:0000313" key="8">
    <source>
        <dbReference type="Proteomes" id="UP001377567"/>
    </source>
</evidence>
<comment type="caution">
    <text evidence="7">The sequence shown here is derived from an EMBL/GenBank/DDBJ whole genome shotgun (WGS) entry which is preliminary data.</text>
</comment>
<reference evidence="7 8" key="1">
    <citation type="journal article" date="2023" name="Elife">
        <title>Identification of key yeast species and microbe-microbe interactions impacting larval growth of Drosophila in the wild.</title>
        <authorList>
            <person name="Mure A."/>
            <person name="Sugiura Y."/>
            <person name="Maeda R."/>
            <person name="Honda K."/>
            <person name="Sakurai N."/>
            <person name="Takahashi Y."/>
            <person name="Watada M."/>
            <person name="Katoh T."/>
            <person name="Gotoh A."/>
            <person name="Gotoh Y."/>
            <person name="Taniguchi I."/>
            <person name="Nakamura K."/>
            <person name="Hayashi T."/>
            <person name="Katayama T."/>
            <person name="Uemura T."/>
            <person name="Hattori Y."/>
        </authorList>
    </citation>
    <scope>NUCLEOTIDE SEQUENCE [LARGE SCALE GENOMIC DNA]</scope>
    <source>
        <strain evidence="7 8">KH-74</strain>
    </source>
</reference>
<evidence type="ECO:0000313" key="7">
    <source>
        <dbReference type="EMBL" id="GMM54744.1"/>
    </source>
</evidence>
<dbReference type="Pfam" id="PF00171">
    <property type="entry name" value="Aldedh"/>
    <property type="match status" value="1"/>
</dbReference>
<accession>A0AAV5RT51</accession>
<dbReference type="FunFam" id="3.40.605.10:FF:000026">
    <property type="entry name" value="Aldehyde dehydrogenase, putative"/>
    <property type="match status" value="1"/>
</dbReference>
<evidence type="ECO:0000256" key="2">
    <source>
        <dbReference type="ARBA" id="ARBA00023002"/>
    </source>
</evidence>